<proteinExistence type="predicted"/>
<name>A0A0S2F929_LYSAN</name>
<feature type="transmembrane region" description="Helical" evidence="1">
    <location>
        <begin position="17"/>
        <end position="35"/>
    </location>
</feature>
<dbReference type="Proteomes" id="UP000060787">
    <property type="component" value="Chromosome"/>
</dbReference>
<dbReference type="AlphaFoldDB" id="A0A0S2F929"/>
<evidence type="ECO:0008006" key="4">
    <source>
        <dbReference type="Google" id="ProtNLM"/>
    </source>
</evidence>
<reference evidence="2 3" key="1">
    <citation type="journal article" date="2015" name="BMC Genomics">
        <title>Comparative genomics and metabolic profiling of the genus Lysobacter.</title>
        <authorList>
            <person name="de Bruijn I."/>
            <person name="Cheng X."/>
            <person name="de Jager V."/>
            <person name="Exposito R.G."/>
            <person name="Watrous J."/>
            <person name="Patel N."/>
            <person name="Postma J."/>
            <person name="Dorrestein P.C."/>
            <person name="Kobayashi D."/>
            <person name="Raaijmakers J.M."/>
        </authorList>
    </citation>
    <scope>NUCLEOTIDE SEQUENCE [LARGE SCALE GENOMIC DNA]</scope>
    <source>
        <strain evidence="2 3">76</strain>
    </source>
</reference>
<evidence type="ECO:0000313" key="2">
    <source>
        <dbReference type="EMBL" id="ALN80076.1"/>
    </source>
</evidence>
<protein>
    <recommendedName>
        <fullName evidence="4">PH domain-containing protein</fullName>
    </recommendedName>
</protein>
<keyword evidence="1" id="KW-1133">Transmembrane helix</keyword>
<dbReference type="STRING" id="84531.LA76x_1932"/>
<evidence type="ECO:0000313" key="3">
    <source>
        <dbReference type="Proteomes" id="UP000060787"/>
    </source>
</evidence>
<keyword evidence="1" id="KW-0812">Transmembrane</keyword>
<dbReference type="KEGG" id="lab:LA76x_1932"/>
<keyword evidence="3" id="KW-1185">Reference proteome</keyword>
<dbReference type="PATRIC" id="fig|84531.8.peg.1952"/>
<sequence length="150" mass="16546">MAEGNQLASPTTVVRKLWARLLLGLVLLFPVEYLFSGRGGASAEHVAIWFVLAALLAVYCVVMNSFADYLADHGEFLLVRRGKLEQRLKIADIACVEDGHSIKPHRVTLHLKASGPFGERIVFMPTPAVLGRNEVALDLERRVNPSRTAI</sequence>
<dbReference type="RefSeq" id="WP_148649675.1">
    <property type="nucleotide sequence ID" value="NZ_CP011129.1"/>
</dbReference>
<accession>A0A0S2F929</accession>
<feature type="transmembrane region" description="Helical" evidence="1">
    <location>
        <begin position="47"/>
        <end position="71"/>
    </location>
</feature>
<evidence type="ECO:0000256" key="1">
    <source>
        <dbReference type="SAM" id="Phobius"/>
    </source>
</evidence>
<organism evidence="2 3">
    <name type="scientific">Lysobacter antibioticus</name>
    <dbReference type="NCBI Taxonomy" id="84531"/>
    <lineage>
        <taxon>Bacteria</taxon>
        <taxon>Pseudomonadati</taxon>
        <taxon>Pseudomonadota</taxon>
        <taxon>Gammaproteobacteria</taxon>
        <taxon>Lysobacterales</taxon>
        <taxon>Lysobacteraceae</taxon>
        <taxon>Lysobacter</taxon>
    </lineage>
</organism>
<gene>
    <name evidence="2" type="ORF">LA76x_1932</name>
</gene>
<keyword evidence="1" id="KW-0472">Membrane</keyword>
<dbReference type="EMBL" id="CP011129">
    <property type="protein sequence ID" value="ALN80076.1"/>
    <property type="molecule type" value="Genomic_DNA"/>
</dbReference>